<dbReference type="EMBL" id="CP042906">
    <property type="protein sequence ID" value="QEX16128.1"/>
    <property type="molecule type" value="Genomic_DNA"/>
</dbReference>
<dbReference type="Proteomes" id="UP000326202">
    <property type="component" value="Chromosome"/>
</dbReference>
<evidence type="ECO:0000313" key="3">
    <source>
        <dbReference type="Proteomes" id="UP000326202"/>
    </source>
</evidence>
<evidence type="ECO:0000313" key="2">
    <source>
        <dbReference type="EMBL" id="QEX16128.1"/>
    </source>
</evidence>
<keyword evidence="3" id="KW-1185">Reference proteome</keyword>
<dbReference type="KEGG" id="htq:FRZ44_14200"/>
<proteinExistence type="predicted"/>
<gene>
    <name evidence="2" type="ORF">FRZ44_14200</name>
</gene>
<protein>
    <submittedName>
        <fullName evidence="2">Uncharacterized protein</fullName>
    </submittedName>
</protein>
<evidence type="ECO:0000256" key="1">
    <source>
        <dbReference type="SAM" id="MobiDB-lite"/>
    </source>
</evidence>
<organism evidence="2 3">
    <name type="scientific">Hypericibacter terrae</name>
    <dbReference type="NCBI Taxonomy" id="2602015"/>
    <lineage>
        <taxon>Bacteria</taxon>
        <taxon>Pseudomonadati</taxon>
        <taxon>Pseudomonadota</taxon>
        <taxon>Alphaproteobacteria</taxon>
        <taxon>Rhodospirillales</taxon>
        <taxon>Dongiaceae</taxon>
        <taxon>Hypericibacter</taxon>
    </lineage>
</organism>
<reference evidence="2 3" key="1">
    <citation type="submission" date="2019-08" db="EMBL/GenBank/DDBJ databases">
        <title>Hyperibacter terrae gen. nov., sp. nov. and Hyperibacter viscosus sp. nov., two new members in the family Rhodospirillaceae isolated from the rhizosphere of Hypericum perforatum.</title>
        <authorList>
            <person name="Noviana Z."/>
        </authorList>
    </citation>
    <scope>NUCLEOTIDE SEQUENCE [LARGE SCALE GENOMIC DNA]</scope>
    <source>
        <strain evidence="2 3">R5913</strain>
    </source>
</reference>
<feature type="compositionally biased region" description="Basic and acidic residues" evidence="1">
    <location>
        <begin position="12"/>
        <end position="28"/>
    </location>
</feature>
<dbReference type="AlphaFoldDB" id="A0A5J6MFB1"/>
<name>A0A5J6MFB1_9PROT</name>
<accession>A0A5J6MFB1</accession>
<feature type="region of interest" description="Disordered" evidence="1">
    <location>
        <begin position="1"/>
        <end position="48"/>
    </location>
</feature>
<sequence>MGPPFEQQHGNARHEDRGGDHQSGKEEATLQGDRFPFKDGAVKPGGTDTRSIYRAARWGRRGGCGKIARESKGMSLFPA</sequence>